<dbReference type="STRING" id="1230460.C495_11714"/>
<keyword evidence="2" id="KW-0472">Membrane</keyword>
<feature type="transmembrane region" description="Helical" evidence="2">
    <location>
        <begin position="12"/>
        <end position="31"/>
    </location>
</feature>
<dbReference type="eggNOG" id="arCOG07914">
    <property type="taxonomic scope" value="Archaea"/>
</dbReference>
<proteinExistence type="predicted"/>
<feature type="region of interest" description="Disordered" evidence="1">
    <location>
        <begin position="101"/>
        <end position="149"/>
    </location>
</feature>
<evidence type="ECO:0008006" key="5">
    <source>
        <dbReference type="Google" id="ProtNLM"/>
    </source>
</evidence>
<evidence type="ECO:0000313" key="3">
    <source>
        <dbReference type="EMBL" id="ELY44566.1"/>
    </source>
</evidence>
<dbReference type="Proteomes" id="UP000011661">
    <property type="component" value="Unassembled WGS sequence"/>
</dbReference>
<evidence type="ECO:0000256" key="1">
    <source>
        <dbReference type="SAM" id="MobiDB-lite"/>
    </source>
</evidence>
<gene>
    <name evidence="3" type="ORF">C495_11714</name>
</gene>
<dbReference type="EMBL" id="AOHX01000039">
    <property type="protein sequence ID" value="ELY44566.1"/>
    <property type="molecule type" value="Genomic_DNA"/>
</dbReference>
<evidence type="ECO:0000313" key="4">
    <source>
        <dbReference type="Proteomes" id="UP000011661"/>
    </source>
</evidence>
<name>L9W5M4_9EURY</name>
<dbReference type="AlphaFoldDB" id="L9W5M4"/>
<comment type="caution">
    <text evidence="3">The sequence shown here is derived from an EMBL/GenBank/DDBJ whole genome shotgun (WGS) entry which is preliminary data.</text>
</comment>
<keyword evidence="4" id="KW-1185">Reference proteome</keyword>
<protein>
    <recommendedName>
        <fullName evidence="5">NADH dehydrogenase-like complex subunit J2</fullName>
    </recommendedName>
</protein>
<accession>L9W5M4</accession>
<organism evidence="3 4">
    <name type="scientific">Natronorubrum sulfidifaciens JCM 14089</name>
    <dbReference type="NCBI Taxonomy" id="1230460"/>
    <lineage>
        <taxon>Archaea</taxon>
        <taxon>Methanobacteriati</taxon>
        <taxon>Methanobacteriota</taxon>
        <taxon>Stenosarchaea group</taxon>
        <taxon>Halobacteria</taxon>
        <taxon>Halobacteriales</taxon>
        <taxon>Natrialbaceae</taxon>
        <taxon>Natronorubrum</taxon>
    </lineage>
</organism>
<keyword evidence="2" id="KW-0812">Transmembrane</keyword>
<dbReference type="PATRIC" id="fig|1230460.4.peg.2379"/>
<feature type="compositionally biased region" description="Low complexity" evidence="1">
    <location>
        <begin position="128"/>
        <end position="149"/>
    </location>
</feature>
<dbReference type="OrthoDB" id="214784at2157"/>
<feature type="transmembrane region" description="Helical" evidence="2">
    <location>
        <begin position="76"/>
        <end position="98"/>
    </location>
</feature>
<feature type="compositionally biased region" description="Polar residues" evidence="1">
    <location>
        <begin position="110"/>
        <end position="127"/>
    </location>
</feature>
<sequence length="149" mass="15176">MTTGPQLRLGKSLLPGVLAVGLFGLMALIVLNTSFSTMATAGYPDGISITSEIGYAMFNLEVLQSTDGSIGATEPFLAAFLLVAITLDAALDASLVLAKREEDGEPVSPLGSSSPEHTEQATDSSRFSRSGSTTDGGASGTDSSGGDDR</sequence>
<evidence type="ECO:0000256" key="2">
    <source>
        <dbReference type="SAM" id="Phobius"/>
    </source>
</evidence>
<dbReference type="RefSeq" id="WP_008163094.1">
    <property type="nucleotide sequence ID" value="NZ_AOHX01000039.1"/>
</dbReference>
<keyword evidence="2" id="KW-1133">Transmembrane helix</keyword>
<reference evidence="3 4" key="1">
    <citation type="journal article" date="2014" name="PLoS Genet.">
        <title>Phylogenetically driven sequencing of extremely halophilic archaea reveals strategies for static and dynamic osmo-response.</title>
        <authorList>
            <person name="Becker E.A."/>
            <person name="Seitzer P.M."/>
            <person name="Tritt A."/>
            <person name="Larsen D."/>
            <person name="Krusor M."/>
            <person name="Yao A.I."/>
            <person name="Wu D."/>
            <person name="Madern D."/>
            <person name="Eisen J.A."/>
            <person name="Darling A.E."/>
            <person name="Facciotti M.T."/>
        </authorList>
    </citation>
    <scope>NUCLEOTIDE SEQUENCE [LARGE SCALE GENOMIC DNA]</scope>
    <source>
        <strain evidence="3 4">JCM 14089</strain>
    </source>
</reference>